<feature type="compositionally biased region" description="Basic and acidic residues" evidence="1">
    <location>
        <begin position="236"/>
        <end position="255"/>
    </location>
</feature>
<dbReference type="EMBL" id="BAAAOB010000002">
    <property type="protein sequence ID" value="GAA1792040.1"/>
    <property type="molecule type" value="Genomic_DNA"/>
</dbReference>
<dbReference type="Proteomes" id="UP001500851">
    <property type="component" value="Unassembled WGS sequence"/>
</dbReference>
<keyword evidence="4" id="KW-1185">Reference proteome</keyword>
<dbReference type="NCBIfam" id="NF040712">
    <property type="entry name" value="SepH"/>
    <property type="match status" value="1"/>
</dbReference>
<evidence type="ECO:0000313" key="4">
    <source>
        <dbReference type="Proteomes" id="UP001500851"/>
    </source>
</evidence>
<dbReference type="InterPro" id="IPR021421">
    <property type="entry name" value="DUF3071"/>
</dbReference>
<comment type="caution">
    <text evidence="3">The sequence shown here is derived from an EMBL/GenBank/DDBJ whole genome shotgun (WGS) entry which is preliminary data.</text>
</comment>
<feature type="domain" description="DUF3071" evidence="2">
    <location>
        <begin position="1"/>
        <end position="167"/>
    </location>
</feature>
<feature type="compositionally biased region" description="Low complexity" evidence="1">
    <location>
        <begin position="222"/>
        <end position="234"/>
    </location>
</feature>
<reference evidence="4" key="1">
    <citation type="journal article" date="2019" name="Int. J. Syst. Evol. Microbiol.">
        <title>The Global Catalogue of Microorganisms (GCM) 10K type strain sequencing project: providing services to taxonomists for standard genome sequencing and annotation.</title>
        <authorList>
            <consortium name="The Broad Institute Genomics Platform"/>
            <consortium name="The Broad Institute Genome Sequencing Center for Infectious Disease"/>
            <person name="Wu L."/>
            <person name="Ma J."/>
        </authorList>
    </citation>
    <scope>NUCLEOTIDE SEQUENCE [LARGE SCALE GENOMIC DNA]</scope>
    <source>
        <strain evidence="4">JCM 14736</strain>
    </source>
</reference>
<feature type="compositionally biased region" description="Low complexity" evidence="1">
    <location>
        <begin position="339"/>
        <end position="358"/>
    </location>
</feature>
<name>A0ABP4XX11_9MICO</name>
<evidence type="ECO:0000313" key="3">
    <source>
        <dbReference type="EMBL" id="GAA1792040.1"/>
    </source>
</evidence>
<organism evidence="3 4">
    <name type="scientific">Leucobacter iarius</name>
    <dbReference type="NCBI Taxonomy" id="333963"/>
    <lineage>
        <taxon>Bacteria</taxon>
        <taxon>Bacillati</taxon>
        <taxon>Actinomycetota</taxon>
        <taxon>Actinomycetes</taxon>
        <taxon>Micrococcales</taxon>
        <taxon>Microbacteriaceae</taxon>
        <taxon>Leucobacter</taxon>
    </lineage>
</organism>
<dbReference type="Pfam" id="PF11268">
    <property type="entry name" value="DUF3071"/>
    <property type="match status" value="1"/>
</dbReference>
<sequence>MEELRLVRRDEQSLVVASESGEEFRLVVDDTVLAELRHLGRKARSGPRVNPREIQSLIRAGKSRSEVAETVGVEEEVIERYEEPVLAERRYILERAQAVPVRTDPVRVGQDESVDEPERFGAVIGERLIALSAEIPEWSSWRDEEAGWMIALEFISHDVEHRAVWSFEHRKQILAPLTPDAVSLSKQGDVGDRLIPKLRAVDSGEAGTTGRFDAEAFAGEQVEAPESPAEPEQPVEAEKAPLDPEAEYERRRGIDQRAINTPQPELTDLGQTADLLDALRRRRGERDQALRESAQQAADTAEETGPAPAHEPEAPRDAAPTERLATVRGLTPVTDREPSAPAEAPKAPEASPSETASADDQGRQGSRKRRASIPSWDDILFGTRSEDDPA</sequence>
<feature type="compositionally biased region" description="Basic and acidic residues" evidence="1">
    <location>
        <begin position="310"/>
        <end position="320"/>
    </location>
</feature>
<proteinExistence type="predicted"/>
<dbReference type="InterPro" id="IPR047682">
    <property type="entry name" value="SepH-like"/>
</dbReference>
<evidence type="ECO:0000256" key="1">
    <source>
        <dbReference type="SAM" id="MobiDB-lite"/>
    </source>
</evidence>
<dbReference type="RefSeq" id="WP_344032107.1">
    <property type="nucleotide sequence ID" value="NZ_BAAAOB010000002.1"/>
</dbReference>
<feature type="region of interest" description="Disordered" evidence="1">
    <location>
        <begin position="222"/>
        <end position="390"/>
    </location>
</feature>
<protein>
    <submittedName>
        <fullName evidence="3">Septation protein SepH</fullName>
    </submittedName>
</protein>
<gene>
    <name evidence="3" type="primary">sepH</name>
    <name evidence="3" type="ORF">GCM10009768_21280</name>
</gene>
<accession>A0ABP4XX11</accession>
<evidence type="ECO:0000259" key="2">
    <source>
        <dbReference type="Pfam" id="PF11268"/>
    </source>
</evidence>